<protein>
    <recommendedName>
        <fullName evidence="4">Secreted protein</fullName>
    </recommendedName>
</protein>
<comment type="caution">
    <text evidence="2">The sequence shown here is derived from an EMBL/GenBank/DDBJ whole genome shotgun (WGS) entry which is preliminary data.</text>
</comment>
<feature type="chain" id="PRO_5047030389" description="Secreted protein" evidence="1">
    <location>
        <begin position="30"/>
        <end position="167"/>
    </location>
</feature>
<keyword evidence="1" id="KW-0732">Signal</keyword>
<evidence type="ECO:0000313" key="3">
    <source>
        <dbReference type="Proteomes" id="UP001597214"/>
    </source>
</evidence>
<accession>A0ABW4LR98</accession>
<dbReference type="EMBL" id="JBHUEM010000021">
    <property type="protein sequence ID" value="MFD1737596.1"/>
    <property type="molecule type" value="Genomic_DNA"/>
</dbReference>
<name>A0ABW4LR98_9BACI</name>
<dbReference type="RefSeq" id="WP_377928816.1">
    <property type="nucleotide sequence ID" value="NZ_JBHUEM010000021.1"/>
</dbReference>
<sequence length="167" mass="19340">MNKSPKLFTHFSILILCMLAFPLNTIVRANEGTSDNKDLCEKYIEEEWEAVNEKVLKDIVKSFELDLTGYKEIERSDLNMNIGDNIKDHYDKITLEHLFVGVSNGDMRLFLKNGLSGNEGYFLYKRPDGINVLKNLSKIGDVWVVMNVSEKKGNEYNYNLHFEYICD</sequence>
<gene>
    <name evidence="2" type="ORF">ACFSCX_13675</name>
</gene>
<evidence type="ECO:0000313" key="2">
    <source>
        <dbReference type="EMBL" id="MFD1737596.1"/>
    </source>
</evidence>
<organism evidence="2 3">
    <name type="scientific">Bacillus salitolerans</name>
    <dbReference type="NCBI Taxonomy" id="1437434"/>
    <lineage>
        <taxon>Bacteria</taxon>
        <taxon>Bacillati</taxon>
        <taxon>Bacillota</taxon>
        <taxon>Bacilli</taxon>
        <taxon>Bacillales</taxon>
        <taxon>Bacillaceae</taxon>
        <taxon>Bacillus</taxon>
    </lineage>
</organism>
<dbReference type="Proteomes" id="UP001597214">
    <property type="component" value="Unassembled WGS sequence"/>
</dbReference>
<evidence type="ECO:0000256" key="1">
    <source>
        <dbReference type="SAM" id="SignalP"/>
    </source>
</evidence>
<evidence type="ECO:0008006" key="4">
    <source>
        <dbReference type="Google" id="ProtNLM"/>
    </source>
</evidence>
<proteinExistence type="predicted"/>
<feature type="signal peptide" evidence="1">
    <location>
        <begin position="1"/>
        <end position="29"/>
    </location>
</feature>
<keyword evidence="3" id="KW-1185">Reference proteome</keyword>
<reference evidence="3" key="1">
    <citation type="journal article" date="2019" name="Int. J. Syst. Evol. Microbiol.">
        <title>The Global Catalogue of Microorganisms (GCM) 10K type strain sequencing project: providing services to taxonomists for standard genome sequencing and annotation.</title>
        <authorList>
            <consortium name="The Broad Institute Genomics Platform"/>
            <consortium name="The Broad Institute Genome Sequencing Center for Infectious Disease"/>
            <person name="Wu L."/>
            <person name="Ma J."/>
        </authorList>
    </citation>
    <scope>NUCLEOTIDE SEQUENCE [LARGE SCALE GENOMIC DNA]</scope>
    <source>
        <strain evidence="3">CCUG 49339</strain>
    </source>
</reference>